<feature type="transmembrane region" description="Helical" evidence="7">
    <location>
        <begin position="274"/>
        <end position="292"/>
    </location>
</feature>
<evidence type="ECO:0000256" key="2">
    <source>
        <dbReference type="ARBA" id="ARBA00007362"/>
    </source>
</evidence>
<dbReference type="InterPro" id="IPR050638">
    <property type="entry name" value="AA-Vitamin_Transporters"/>
</dbReference>
<dbReference type="EMBL" id="WNBW01000006">
    <property type="protein sequence ID" value="MTU04382.1"/>
    <property type="molecule type" value="Genomic_DNA"/>
</dbReference>
<evidence type="ECO:0000256" key="3">
    <source>
        <dbReference type="ARBA" id="ARBA00022475"/>
    </source>
</evidence>
<evidence type="ECO:0000259" key="8">
    <source>
        <dbReference type="Pfam" id="PF00892"/>
    </source>
</evidence>
<evidence type="ECO:0000313" key="11">
    <source>
        <dbReference type="EMBL" id="MTU04382.1"/>
    </source>
</evidence>
<evidence type="ECO:0000256" key="6">
    <source>
        <dbReference type="ARBA" id="ARBA00023136"/>
    </source>
</evidence>
<dbReference type="RefSeq" id="WP_021717478.1">
    <property type="nucleotide sequence ID" value="NZ_AP025560.1"/>
</dbReference>
<dbReference type="EMBL" id="CBDS010000037">
    <property type="protein sequence ID" value="CDB45447.1"/>
    <property type="molecule type" value="Genomic_DNA"/>
</dbReference>
<evidence type="ECO:0000256" key="1">
    <source>
        <dbReference type="ARBA" id="ARBA00004651"/>
    </source>
</evidence>
<evidence type="ECO:0000256" key="7">
    <source>
        <dbReference type="SAM" id="Phobius"/>
    </source>
</evidence>
<keyword evidence="6 7" id="KW-0472">Membrane</keyword>
<feature type="transmembrane region" description="Helical" evidence="7">
    <location>
        <begin position="187"/>
        <end position="206"/>
    </location>
</feature>
<dbReference type="InterPro" id="IPR000620">
    <property type="entry name" value="EamA_dom"/>
</dbReference>
<feature type="domain" description="EamA" evidence="8">
    <location>
        <begin position="7"/>
        <end position="145"/>
    </location>
</feature>
<dbReference type="Proteomes" id="UP000484547">
    <property type="component" value="Unassembled WGS sequence"/>
</dbReference>
<proteinExistence type="inferred from homology"/>
<accession>R6J560</accession>
<dbReference type="OrthoDB" id="9810818at2"/>
<name>R6J560_9FIRM</name>
<feature type="transmembrane region" description="Helical" evidence="7">
    <location>
        <begin position="218"/>
        <end position="237"/>
    </location>
</feature>
<comment type="caution">
    <text evidence="9">The sequence shown here is derived from an EMBL/GenBank/DDBJ whole genome shotgun (WGS) entry which is preliminary data.</text>
</comment>
<dbReference type="InterPro" id="IPR037185">
    <property type="entry name" value="EmrE-like"/>
</dbReference>
<organism evidence="9">
    <name type="scientific">Phascolarctobacterium faecium</name>
    <dbReference type="NCBI Taxonomy" id="33025"/>
    <lineage>
        <taxon>Bacteria</taxon>
        <taxon>Bacillati</taxon>
        <taxon>Bacillota</taxon>
        <taxon>Negativicutes</taxon>
        <taxon>Acidaminococcales</taxon>
        <taxon>Acidaminococcaceae</taxon>
        <taxon>Phascolarctobacterium</taxon>
    </lineage>
</organism>
<dbReference type="SUPFAM" id="SSF103481">
    <property type="entry name" value="Multidrug resistance efflux transporter EmrE"/>
    <property type="match status" value="2"/>
</dbReference>
<feature type="transmembrane region" description="Helical" evidence="7">
    <location>
        <begin position="131"/>
        <end position="148"/>
    </location>
</feature>
<accession>A0A6I3S0X4</accession>
<protein>
    <submittedName>
        <fullName evidence="10">EamA family transporter</fullName>
    </submittedName>
    <submittedName>
        <fullName evidence="9">Putative membrane protein</fullName>
    </submittedName>
</protein>
<feature type="transmembrane region" description="Helical" evidence="7">
    <location>
        <begin position="76"/>
        <end position="95"/>
    </location>
</feature>
<sequence>MQLSFRLGVIFILLAAAAWGLGGVAGQFLFQFYDVGAPWLIAVRQIIAGVVFLGYLLCRGENIWAVLQDKEDRKDLLAFSFLGLLGAQFGFYYTISLCNAATATVLQYTAPIFVMLWMSWKNRCLPEGREFVGIFFALAGVFLIATHGSLDSVVLSPAALTIGIISAISLAFYTVMPFRLLQKYSTTLIIGWGQFLSGGFLCIFINPFEPSGHWDGAAVAAMVYLILGATVLSYSVFLVGLKVVGATKASLISCAEPLASIIAVVLWLKTPLTLEDLVGMTCIILTVVLLSLPKK</sequence>
<dbReference type="HOGENOM" id="CLU_033863_19_0_9"/>
<evidence type="ECO:0000313" key="9">
    <source>
        <dbReference type="EMBL" id="CDB45447.1"/>
    </source>
</evidence>
<keyword evidence="3" id="KW-1003">Cell membrane</keyword>
<feature type="domain" description="EamA" evidence="8">
    <location>
        <begin position="161"/>
        <end position="291"/>
    </location>
</feature>
<dbReference type="PANTHER" id="PTHR32322:SF18">
    <property type="entry name" value="S-ADENOSYLMETHIONINE_S-ADENOSYLHOMOCYSTEINE TRANSPORTER"/>
    <property type="match status" value="1"/>
</dbReference>
<dbReference type="PANTHER" id="PTHR32322">
    <property type="entry name" value="INNER MEMBRANE TRANSPORTER"/>
    <property type="match status" value="1"/>
</dbReference>
<dbReference type="GO" id="GO:0005886">
    <property type="term" value="C:plasma membrane"/>
    <property type="evidence" value="ECO:0007669"/>
    <property type="project" value="UniProtKB-SubCell"/>
</dbReference>
<reference evidence="9" key="1">
    <citation type="submission" date="2012-11" db="EMBL/GenBank/DDBJ databases">
        <title>Dependencies among metagenomic species, viruses, plasmids and units of genetic variation.</title>
        <authorList>
            <person name="Nielsen H.B."/>
            <person name="Almeida M."/>
            <person name="Juncker A.S."/>
            <person name="Rasmussen S."/>
            <person name="Li J."/>
            <person name="Sunagawa S."/>
            <person name="Plichta D."/>
            <person name="Gautier L."/>
            <person name="Le Chatelier E."/>
            <person name="Peletier E."/>
            <person name="Bonde I."/>
            <person name="Nielsen T."/>
            <person name="Manichanh C."/>
            <person name="Arumugam M."/>
            <person name="Batto J."/>
            <person name="Santos M.B.Q.D."/>
            <person name="Blom N."/>
            <person name="Borruel N."/>
            <person name="Burgdorf K.S."/>
            <person name="Boumezbeur F."/>
            <person name="Casellas F."/>
            <person name="Dore J."/>
            <person name="Guarner F."/>
            <person name="Hansen T."/>
            <person name="Hildebrand F."/>
            <person name="Kaas R.S."/>
            <person name="Kennedy S."/>
            <person name="Kristiansen K."/>
            <person name="Kultima J.R."/>
            <person name="Leonard P."/>
            <person name="Levenez F."/>
            <person name="Lund O."/>
            <person name="Moumen B."/>
            <person name="Le Paslier D."/>
            <person name="Pons N."/>
            <person name="Pedersen O."/>
            <person name="Prifti E."/>
            <person name="Qin J."/>
            <person name="Raes J."/>
            <person name="Tap J."/>
            <person name="Tims S."/>
            <person name="Ussery D.W."/>
            <person name="Yamada T."/>
            <person name="MetaHit consortium"/>
            <person name="Renault P."/>
            <person name="Sicheritz-Ponten T."/>
            <person name="Bork P."/>
            <person name="Wang J."/>
            <person name="Brunak S."/>
            <person name="Ehrlich S.D."/>
        </authorList>
    </citation>
    <scope>NUCLEOTIDE SEQUENCE [LARGE SCALE GENOMIC DNA]</scope>
</reference>
<feature type="transmembrane region" description="Helical" evidence="7">
    <location>
        <begin position="154"/>
        <end position="175"/>
    </location>
</feature>
<dbReference type="Pfam" id="PF00892">
    <property type="entry name" value="EamA"/>
    <property type="match status" value="2"/>
</dbReference>
<evidence type="ECO:0000313" key="13">
    <source>
        <dbReference type="Proteomes" id="UP000484547"/>
    </source>
</evidence>
<evidence type="ECO:0000256" key="4">
    <source>
        <dbReference type="ARBA" id="ARBA00022692"/>
    </source>
</evidence>
<dbReference type="STRING" id="1262914.BN533_00575"/>
<keyword evidence="5 7" id="KW-1133">Transmembrane helix</keyword>
<feature type="transmembrane region" description="Helical" evidence="7">
    <location>
        <begin position="249"/>
        <end position="268"/>
    </location>
</feature>
<keyword evidence="12" id="KW-1185">Reference proteome</keyword>
<feature type="transmembrane region" description="Helical" evidence="7">
    <location>
        <begin position="101"/>
        <end position="119"/>
    </location>
</feature>
<evidence type="ECO:0000256" key="5">
    <source>
        <dbReference type="ARBA" id="ARBA00022989"/>
    </source>
</evidence>
<dbReference type="EMBL" id="WNBM01000006">
    <property type="protein sequence ID" value="MTT76318.1"/>
    <property type="molecule type" value="Genomic_DNA"/>
</dbReference>
<dbReference type="AlphaFoldDB" id="R6J560"/>
<comment type="subcellular location">
    <subcellularLocation>
        <location evidence="1">Cell membrane</location>
        <topology evidence="1">Multi-pass membrane protein</topology>
    </subcellularLocation>
</comment>
<gene>
    <name evidence="9" type="ORF">BN533_00575</name>
    <name evidence="10" type="ORF">GMD11_08575</name>
    <name evidence="11" type="ORF">GMD18_08230</name>
</gene>
<feature type="transmembrane region" description="Helical" evidence="7">
    <location>
        <begin position="36"/>
        <end position="56"/>
    </location>
</feature>
<dbReference type="Proteomes" id="UP000443070">
    <property type="component" value="Unassembled WGS sequence"/>
</dbReference>
<evidence type="ECO:0000313" key="12">
    <source>
        <dbReference type="Proteomes" id="UP000443070"/>
    </source>
</evidence>
<evidence type="ECO:0000313" key="10">
    <source>
        <dbReference type="EMBL" id="MTT76318.1"/>
    </source>
</evidence>
<comment type="similarity">
    <text evidence="2">Belongs to the EamA transporter family.</text>
</comment>
<keyword evidence="4 7" id="KW-0812">Transmembrane</keyword>
<dbReference type="eggNOG" id="COG0697">
    <property type="taxonomic scope" value="Bacteria"/>
</dbReference>
<reference evidence="12 13" key="2">
    <citation type="journal article" date="2019" name="Nat. Med.">
        <title>A library of human gut bacterial isolates paired with longitudinal multiomics data enables mechanistic microbiome research.</title>
        <authorList>
            <person name="Poyet M."/>
            <person name="Groussin M."/>
            <person name="Gibbons S.M."/>
            <person name="Avila-Pacheco J."/>
            <person name="Jiang X."/>
            <person name="Kearney S.M."/>
            <person name="Perrotta A.R."/>
            <person name="Berdy B."/>
            <person name="Zhao S."/>
            <person name="Lieberman T.D."/>
            <person name="Swanson P.K."/>
            <person name="Smith M."/>
            <person name="Roesemann S."/>
            <person name="Alexander J.E."/>
            <person name="Rich S.A."/>
            <person name="Livny J."/>
            <person name="Vlamakis H."/>
            <person name="Clish C."/>
            <person name="Bullock K."/>
            <person name="Deik A."/>
            <person name="Scott J."/>
            <person name="Pierce K.A."/>
            <person name="Xavier R.J."/>
            <person name="Alm E.J."/>
        </authorList>
    </citation>
    <scope>NUCLEOTIDE SEQUENCE [LARGE SCALE GENOMIC DNA]</scope>
    <source>
        <strain evidence="10 13">BIOML-A13</strain>
        <strain evidence="11 12">BIOML-A3</strain>
    </source>
</reference>